<dbReference type="RefSeq" id="WP_068590310.1">
    <property type="nucleotide sequence ID" value="NZ_JARLKF010000005.1"/>
</dbReference>
<dbReference type="Gene3D" id="2.60.120.260">
    <property type="entry name" value="Galactose-binding domain-like"/>
    <property type="match status" value="1"/>
</dbReference>
<feature type="compositionally biased region" description="Polar residues" evidence="1">
    <location>
        <begin position="1257"/>
        <end position="1274"/>
    </location>
</feature>
<dbReference type="Pfam" id="PF14498">
    <property type="entry name" value="Glyco_hyd_65N_2"/>
    <property type="match status" value="1"/>
</dbReference>
<keyword evidence="3" id="KW-0378">Hydrolase</keyword>
<organism evidence="3 4">
    <name type="scientific">Paenibacillus macquariensis</name>
    <dbReference type="NCBI Taxonomy" id="948756"/>
    <lineage>
        <taxon>Bacteria</taxon>
        <taxon>Bacillati</taxon>
        <taxon>Bacillota</taxon>
        <taxon>Bacilli</taxon>
        <taxon>Bacillales</taxon>
        <taxon>Paenibacillaceae</taxon>
        <taxon>Paenibacillus</taxon>
    </lineage>
</organism>
<dbReference type="Gene3D" id="2.60.120.870">
    <property type="match status" value="1"/>
</dbReference>
<proteinExistence type="predicted"/>
<dbReference type="PANTHER" id="PTHR31084">
    <property type="entry name" value="ALPHA-L-FUCOSIDASE 2"/>
    <property type="match status" value="1"/>
</dbReference>
<dbReference type="PROSITE" id="PS00018">
    <property type="entry name" value="EF_HAND_1"/>
    <property type="match status" value="2"/>
</dbReference>
<dbReference type="Gene3D" id="2.60.40.680">
    <property type="match status" value="1"/>
</dbReference>
<feature type="domain" description="Dockerin" evidence="2">
    <location>
        <begin position="1268"/>
        <end position="1330"/>
    </location>
</feature>
<dbReference type="Pfam" id="PF00404">
    <property type="entry name" value="Dockerin_1"/>
    <property type="match status" value="1"/>
</dbReference>
<dbReference type="InterPro" id="IPR027414">
    <property type="entry name" value="GH95_N_dom"/>
</dbReference>
<accession>A0ABY1JJD0</accession>
<name>A0ABY1JJD0_9BACL</name>
<dbReference type="InterPro" id="IPR002102">
    <property type="entry name" value="Cohesin_dom"/>
</dbReference>
<dbReference type="CDD" id="cd08547">
    <property type="entry name" value="Type_II_cohesin"/>
    <property type="match status" value="1"/>
</dbReference>
<reference evidence="3 4" key="1">
    <citation type="submission" date="2017-01" db="EMBL/GenBank/DDBJ databases">
        <authorList>
            <person name="Varghese N."/>
            <person name="Submissions S."/>
        </authorList>
    </citation>
    <scope>NUCLEOTIDE SEQUENCE [LARGE SCALE GENOMIC DNA]</scope>
    <source>
        <strain evidence="3 4">ATCC 23464</strain>
    </source>
</reference>
<dbReference type="EMBL" id="FTNK01000001">
    <property type="protein sequence ID" value="SIQ29098.1"/>
    <property type="molecule type" value="Genomic_DNA"/>
</dbReference>
<dbReference type="InterPro" id="IPR012341">
    <property type="entry name" value="6hp_glycosidase-like_sf"/>
</dbReference>
<dbReference type="Gene3D" id="1.50.10.10">
    <property type="match status" value="1"/>
</dbReference>
<evidence type="ECO:0000313" key="4">
    <source>
        <dbReference type="Proteomes" id="UP000186666"/>
    </source>
</evidence>
<dbReference type="SUPFAM" id="SSF48208">
    <property type="entry name" value="Six-hairpin glycosidases"/>
    <property type="match status" value="1"/>
</dbReference>
<dbReference type="Pfam" id="PF21307">
    <property type="entry name" value="Glyco_hydro_95_C"/>
    <property type="match status" value="1"/>
</dbReference>
<evidence type="ECO:0000256" key="1">
    <source>
        <dbReference type="SAM" id="MobiDB-lite"/>
    </source>
</evidence>
<dbReference type="SUPFAM" id="SSF63446">
    <property type="entry name" value="Type I dockerin domain"/>
    <property type="match status" value="1"/>
</dbReference>
<sequence length="1330" mass="145519">MIIRKKVLSLVALLVFIQILGVNGTGQVIAAENVEVAYTQNFEDDQVGGWRADTGTVGISVDNKALKLVAQPPSQIVDANSPAYAHGELEMKVKVASGTGRFGVLFRYVDSNNYAGVIYDSGNWLWYAKKLGAEQYSSIATSPVLVNGQMYAIKIEYIDKVIKVSVDGTQIYTGEVGALPVDAGKIGIRTWNNTQTLVIDDVKLTKRTSKTVQVTYSGTVMAPDHKLSLWYNRPATDWETQALPIGNGYMGGMVFGGVEREHIQFNEKTLWSGGPGPSKPNYQGGNRNDAADYLADIRQKLAEGNVSGAHSLADSKLTGLEAGFGNYQNFGDLYLDFQVPQEMNVSDYRRELDLEDGMARVSYTSEGVKYTREYFASYPDKVMVMRLTSSEPNLNFDARIVGSQTGSVVKAVGDSLLLTGKVPDNQMGFESQLKVRNTGGSLKPNGDRITIAGASEVTLLLSAATEYVNSYPTYRGANPHQIVSNNIAAATVKSYETLHSAHLSDYKSLFNRVRLDLNDTKSTVPTNQLLENYDATRDRNLENLFFQYGRYLLISSSREGSLPANLQGIWNNSNTPPWSSDYHFNINIQMNYWPSEVTNLAETDIALIDYVDSLREPGRITAQKHNGITGAGWAVNTMNNPFGFTAPGWNYDWGWAPTANAFISQQLWEHYEFNGDKQYLRNKIYPVIKEAAEFWSKFLIKDKDGTLVSSPSYSPEQGTIAIGASFDQQLIYELFTNVIDASQVLGVDEAFRDELIQKRSQLSPPKVGSWGQLQEWKEDIDDPNNTHRHVSQLVGLYPGKQINTTTEDLFEAAKVTLEHRGDDGTGWSKANKINLWARLLDGDHAHTILAGQLKGSTLSNLFDTHPPFQIDGNFGATSGMAEMLLQSHMDNINMLPALPTAWKDGKVEGLKARGAFEVDMEWQSMNLKEAKITSLKGNLAVVENHVFSQTKSIKVVNADNQNLVKFTRNGNVITFPTVAGKAYTISVEKVKAPAIPIKVDDRDPAVIYSGAWSNYNDAGDYKGTEKYSNSAGAAAEFSFTGTSIKLISMKQKNMGFIDVYLDGVLVQADIDSYAPSTIKQQVLYSKEGLISGPHTIKVVVKGTKNPAAIDTIGAIDAFEYVDDPSIDPPVEESPAATLSVPDSALAGTEFTVQYKLSGLTKGIYAQDIQLNYDSAVLEYKSADSLREGVKIIETSLDEIGKLRFIVASQGSDMEIIGDADVLELTFAAKDLKQEAEGTIAISSVSLGDSEGIEQQLKPSSESIQVTPPTGTNGDINGDGKVSVGDLAMIAVHYGKTLSSPDWQQAKKSDVDGNGVIDLMDLVAVAKKIIE</sequence>
<dbReference type="PROSITE" id="PS00448">
    <property type="entry name" value="CLOS_CELLULOSOME_RPT"/>
    <property type="match status" value="1"/>
</dbReference>
<comment type="caution">
    <text evidence="3">The sequence shown here is derived from an EMBL/GenBank/DDBJ whole genome shotgun (WGS) entry which is preliminary data.</text>
</comment>
<dbReference type="InterPro" id="IPR008928">
    <property type="entry name" value="6-hairpin_glycosidase_sf"/>
</dbReference>
<dbReference type="InterPro" id="IPR054363">
    <property type="entry name" value="GH95_cat"/>
</dbReference>
<dbReference type="PROSITE" id="PS51766">
    <property type="entry name" value="DOCKERIN"/>
    <property type="match status" value="1"/>
</dbReference>
<dbReference type="Gene3D" id="1.10.1330.10">
    <property type="entry name" value="Dockerin domain"/>
    <property type="match status" value="1"/>
</dbReference>
<evidence type="ECO:0000313" key="3">
    <source>
        <dbReference type="EMBL" id="SIQ29098.1"/>
    </source>
</evidence>
<dbReference type="CDD" id="cd14254">
    <property type="entry name" value="Dockerin_II"/>
    <property type="match status" value="1"/>
</dbReference>
<dbReference type="InterPro" id="IPR036439">
    <property type="entry name" value="Dockerin_dom_sf"/>
</dbReference>
<feature type="region of interest" description="Disordered" evidence="1">
    <location>
        <begin position="1257"/>
        <end position="1277"/>
    </location>
</feature>
<evidence type="ECO:0000259" key="2">
    <source>
        <dbReference type="PROSITE" id="PS51766"/>
    </source>
</evidence>
<dbReference type="Pfam" id="PF22124">
    <property type="entry name" value="Glyco_hydro_95_cat"/>
    <property type="match status" value="1"/>
</dbReference>
<dbReference type="GO" id="GO:0016787">
    <property type="term" value="F:hydrolase activity"/>
    <property type="evidence" value="ECO:0007669"/>
    <property type="project" value="UniProtKB-KW"/>
</dbReference>
<dbReference type="InterPro" id="IPR049053">
    <property type="entry name" value="AFCA-like_C"/>
</dbReference>
<keyword evidence="4" id="KW-1185">Reference proteome</keyword>
<protein>
    <submittedName>
        <fullName evidence="3">Glycosyl hydrolase family 65, N-terminal domain</fullName>
    </submittedName>
</protein>
<dbReference type="PANTHER" id="PTHR31084:SF19">
    <property type="entry name" value="GLYCOSYL HYDROLASE FAMILY 95 N-TERMINAL DOMAIN-CONTAINING PROTEIN"/>
    <property type="match status" value="1"/>
</dbReference>
<feature type="region of interest" description="Disordered" evidence="1">
    <location>
        <begin position="268"/>
        <end position="287"/>
    </location>
</feature>
<dbReference type="InterPro" id="IPR002105">
    <property type="entry name" value="Dockerin_1_rpt"/>
</dbReference>
<dbReference type="Proteomes" id="UP000186666">
    <property type="component" value="Unassembled WGS sequence"/>
</dbReference>
<dbReference type="SUPFAM" id="SSF49384">
    <property type="entry name" value="Carbohydrate-binding domain"/>
    <property type="match status" value="1"/>
</dbReference>
<gene>
    <name evidence="3" type="ORF">SAMN05421578_10173</name>
</gene>
<dbReference type="InterPro" id="IPR008965">
    <property type="entry name" value="CBM2/CBM3_carb-bd_dom_sf"/>
</dbReference>
<dbReference type="Pfam" id="PF00963">
    <property type="entry name" value="Cohesin"/>
    <property type="match status" value="1"/>
</dbReference>
<dbReference type="InterPro" id="IPR018247">
    <property type="entry name" value="EF_Hand_1_Ca_BS"/>
</dbReference>
<dbReference type="InterPro" id="IPR016134">
    <property type="entry name" value="Dockerin_dom"/>
</dbReference>